<name>A0A803YFU2_MELGA</name>
<dbReference type="GO" id="GO:0000398">
    <property type="term" value="P:mRNA splicing, via spliceosome"/>
    <property type="evidence" value="ECO:0007669"/>
    <property type="project" value="TreeGrafter"/>
</dbReference>
<evidence type="ECO:0000313" key="2">
    <source>
        <dbReference type="Ensembl" id="ENSMGAP00000030639.1"/>
    </source>
</evidence>
<dbReference type="SUPFAM" id="SSF56300">
    <property type="entry name" value="Metallo-dependent phosphatases"/>
    <property type="match status" value="1"/>
</dbReference>
<dbReference type="InParanoid" id="A0A803YFU2"/>
<dbReference type="InterPro" id="IPR029052">
    <property type="entry name" value="Metallo-depent_PP-like"/>
</dbReference>
<sequence>MKVAVAGCCHGALDKMYETLELLQRRHNVRPDLLLCCGDFQAVRNEADLRCMAVPAKYRHMQTFYRSTTTVCNNLQDVQISGSKNVLSYIRD</sequence>
<dbReference type="GO" id="GO:0008419">
    <property type="term" value="F:RNA lariat debranching enzyme activity"/>
    <property type="evidence" value="ECO:0007669"/>
    <property type="project" value="TreeGrafter"/>
</dbReference>
<dbReference type="Proteomes" id="UP000001645">
    <property type="component" value="Chromosome 11"/>
</dbReference>
<proteinExistence type="predicted"/>
<evidence type="ECO:0000313" key="3">
    <source>
        <dbReference type="Proteomes" id="UP000001645"/>
    </source>
</evidence>
<dbReference type="Pfam" id="PF00149">
    <property type="entry name" value="Metallophos"/>
    <property type="match status" value="1"/>
</dbReference>
<organism evidence="2 3">
    <name type="scientific">Meleagris gallopavo</name>
    <name type="common">Wild turkey</name>
    <dbReference type="NCBI Taxonomy" id="9103"/>
    <lineage>
        <taxon>Eukaryota</taxon>
        <taxon>Metazoa</taxon>
        <taxon>Chordata</taxon>
        <taxon>Craniata</taxon>
        <taxon>Vertebrata</taxon>
        <taxon>Euteleostomi</taxon>
        <taxon>Archelosauria</taxon>
        <taxon>Archosauria</taxon>
        <taxon>Dinosauria</taxon>
        <taxon>Saurischia</taxon>
        <taxon>Theropoda</taxon>
        <taxon>Coelurosauria</taxon>
        <taxon>Aves</taxon>
        <taxon>Neognathae</taxon>
        <taxon>Galloanserae</taxon>
        <taxon>Galliformes</taxon>
        <taxon>Phasianidae</taxon>
        <taxon>Meleagridinae</taxon>
        <taxon>Meleagris</taxon>
    </lineage>
</organism>
<reference evidence="2" key="3">
    <citation type="submission" date="2025-09" db="UniProtKB">
        <authorList>
            <consortium name="Ensembl"/>
        </authorList>
    </citation>
    <scope>IDENTIFICATION</scope>
</reference>
<feature type="domain" description="Calcineurin-like phosphoesterase" evidence="1">
    <location>
        <begin position="1"/>
        <end position="40"/>
    </location>
</feature>
<protein>
    <recommendedName>
        <fullName evidence="1">Calcineurin-like phosphoesterase domain-containing protein</fullName>
    </recommendedName>
</protein>
<reference evidence="2 3" key="1">
    <citation type="journal article" date="2010" name="PLoS Biol.">
        <title>Multi-platform next-generation sequencing of the domestic turkey (Meleagris gallopavo): genome assembly and analysis.</title>
        <authorList>
            <person name="Dalloul R.A."/>
            <person name="Long J.A."/>
            <person name="Zimin A.V."/>
            <person name="Aslam L."/>
            <person name="Beal K."/>
            <person name="Blomberg L.A."/>
            <person name="Bouffard P."/>
            <person name="Burt D.W."/>
            <person name="Crasta O."/>
            <person name="Crooijmans R.P."/>
            <person name="Cooper K."/>
            <person name="Coulombe R.A."/>
            <person name="De S."/>
            <person name="Delany M.E."/>
            <person name="Dodgson J.B."/>
            <person name="Dong J.J."/>
            <person name="Evans C."/>
            <person name="Frederickson K.M."/>
            <person name="Flicek P."/>
            <person name="Florea L."/>
            <person name="Folkerts O."/>
            <person name="Groenen M.A."/>
            <person name="Harkins T.T."/>
            <person name="Herrero J."/>
            <person name="Hoffmann S."/>
            <person name="Megens H.J."/>
            <person name="Jiang A."/>
            <person name="de Jong P."/>
            <person name="Kaiser P."/>
            <person name="Kim H."/>
            <person name="Kim K.W."/>
            <person name="Kim S."/>
            <person name="Langenberger D."/>
            <person name="Lee M.K."/>
            <person name="Lee T."/>
            <person name="Mane S."/>
            <person name="Marcais G."/>
            <person name="Marz M."/>
            <person name="McElroy A.P."/>
            <person name="Modise T."/>
            <person name="Nefedov M."/>
            <person name="Notredame C."/>
            <person name="Paton I.R."/>
            <person name="Payne W.S."/>
            <person name="Pertea G."/>
            <person name="Prickett D."/>
            <person name="Puiu D."/>
            <person name="Qioa D."/>
            <person name="Raineri E."/>
            <person name="Ruffier M."/>
            <person name="Salzberg S.L."/>
            <person name="Schatz M.C."/>
            <person name="Scheuring C."/>
            <person name="Schmidt C.J."/>
            <person name="Schroeder S."/>
            <person name="Searle S.M."/>
            <person name="Smith E.J."/>
            <person name="Smith J."/>
            <person name="Sonstegard T.S."/>
            <person name="Stadler P.F."/>
            <person name="Tafer H."/>
            <person name="Tu Z.J."/>
            <person name="Van Tassell C.P."/>
            <person name="Vilella A.J."/>
            <person name="Williams K.P."/>
            <person name="Yorke J.A."/>
            <person name="Zhang L."/>
            <person name="Zhang H.B."/>
            <person name="Zhang X."/>
            <person name="Zhang Y."/>
            <person name="Reed K.M."/>
        </authorList>
    </citation>
    <scope>NUCLEOTIDE SEQUENCE [LARGE SCALE GENOMIC DNA]</scope>
</reference>
<dbReference type="InterPro" id="IPR004843">
    <property type="entry name" value="Calcineurin-like_PHP"/>
</dbReference>
<dbReference type="PANTHER" id="PTHR12849:SF0">
    <property type="entry name" value="LARIAT DEBRANCHING ENZYME"/>
    <property type="match status" value="1"/>
</dbReference>
<dbReference type="AlphaFoldDB" id="A0A803YFU2"/>
<reference evidence="2" key="2">
    <citation type="submission" date="2025-08" db="UniProtKB">
        <authorList>
            <consortium name="Ensembl"/>
        </authorList>
    </citation>
    <scope>IDENTIFICATION</scope>
</reference>
<dbReference type="GO" id="GO:0005634">
    <property type="term" value="C:nucleus"/>
    <property type="evidence" value="ECO:0007669"/>
    <property type="project" value="TreeGrafter"/>
</dbReference>
<dbReference type="GeneTree" id="ENSGT00510000047481"/>
<evidence type="ECO:0000259" key="1">
    <source>
        <dbReference type="Pfam" id="PF00149"/>
    </source>
</evidence>
<keyword evidence="3" id="KW-1185">Reference proteome</keyword>
<accession>A0A803YFU2</accession>
<dbReference type="PANTHER" id="PTHR12849">
    <property type="entry name" value="RNA LARIAT DEBRANCHING ENZYME"/>
    <property type="match status" value="1"/>
</dbReference>
<dbReference type="Ensembl" id="ENSMGAT00000023976.1">
    <property type="protein sequence ID" value="ENSMGAP00000030639.1"/>
    <property type="gene ID" value="ENSMGAG00000018929.1"/>
</dbReference>